<proteinExistence type="predicted"/>
<evidence type="ECO:0000256" key="4">
    <source>
        <dbReference type="ARBA" id="ARBA00022840"/>
    </source>
</evidence>
<dbReference type="Gene3D" id="3.40.50.300">
    <property type="entry name" value="P-loop containing nucleotide triphosphate hydrolases"/>
    <property type="match status" value="1"/>
</dbReference>
<dbReference type="Proteomes" id="UP000053688">
    <property type="component" value="Unassembled WGS sequence"/>
</dbReference>
<dbReference type="GO" id="GO:0051391">
    <property type="term" value="P:tRNA acetylation"/>
    <property type="evidence" value="ECO:0007669"/>
    <property type="project" value="TreeGrafter"/>
</dbReference>
<dbReference type="InterPro" id="IPR027417">
    <property type="entry name" value="P-loop_NTPase"/>
</dbReference>
<dbReference type="InterPro" id="IPR016181">
    <property type="entry name" value="Acyl_CoA_acyltransferase"/>
</dbReference>
<organism evidence="7 8">
    <name type="scientific">Candidatus Photodesmus katoptron Akat1</name>
    <dbReference type="NCBI Taxonomy" id="1236703"/>
    <lineage>
        <taxon>Bacteria</taxon>
        <taxon>Pseudomonadati</taxon>
        <taxon>Pseudomonadota</taxon>
        <taxon>Gammaproteobacteria</taxon>
        <taxon>Vibrionales</taxon>
        <taxon>Vibrionaceae</taxon>
        <taxon>Candidatus Photodesmus</taxon>
    </lineage>
</organism>
<dbReference type="SUPFAM" id="SSF55729">
    <property type="entry name" value="Acyl-CoA N-acyltransferases (Nat)"/>
    <property type="match status" value="1"/>
</dbReference>
<dbReference type="eggNOG" id="COG1444">
    <property type="taxonomic scope" value="Bacteria"/>
</dbReference>
<dbReference type="GO" id="GO:1904812">
    <property type="term" value="P:rRNA acetylation involved in maturation of SSU-rRNA"/>
    <property type="evidence" value="ECO:0007669"/>
    <property type="project" value="TreeGrafter"/>
</dbReference>
<comment type="caution">
    <text evidence="7">The sequence shown here is derived from an EMBL/GenBank/DDBJ whole genome shotgun (WGS) entry which is preliminary data.</text>
</comment>
<keyword evidence="8" id="KW-1185">Reference proteome</keyword>
<dbReference type="Gene3D" id="3.40.630.30">
    <property type="match status" value="1"/>
</dbReference>
<protein>
    <submittedName>
        <fullName evidence="7">Acetyltransferase protein</fullName>
    </submittedName>
</protein>
<dbReference type="PROSITE" id="PS51192">
    <property type="entry name" value="HELICASE_ATP_BIND_1"/>
    <property type="match status" value="1"/>
</dbReference>
<dbReference type="RefSeq" id="WP_016503746.1">
    <property type="nucleotide sequence ID" value="NZ_AMSD01000001.1"/>
</dbReference>
<dbReference type="PANTHER" id="PTHR10925">
    <property type="entry name" value="N-ACETYLTRANSFERASE 10"/>
    <property type="match status" value="1"/>
</dbReference>
<dbReference type="InterPro" id="IPR000182">
    <property type="entry name" value="GNAT_dom"/>
</dbReference>
<evidence type="ECO:0000256" key="3">
    <source>
        <dbReference type="ARBA" id="ARBA00022741"/>
    </source>
</evidence>
<dbReference type="Pfam" id="PF08351">
    <property type="entry name" value="TmcA_N"/>
    <property type="match status" value="1"/>
</dbReference>
<evidence type="ECO:0000256" key="2">
    <source>
        <dbReference type="ARBA" id="ARBA00022694"/>
    </source>
</evidence>
<gene>
    <name evidence="7" type="ORF">O1U_0411</name>
</gene>
<dbReference type="InterPro" id="IPR014001">
    <property type="entry name" value="Helicase_ATP-bd"/>
</dbReference>
<dbReference type="GO" id="GO:1990883">
    <property type="term" value="F:18S rRNA cytidine N-acetyltransferase activity"/>
    <property type="evidence" value="ECO:0007669"/>
    <property type="project" value="TreeGrafter"/>
</dbReference>
<evidence type="ECO:0000313" key="8">
    <source>
        <dbReference type="Proteomes" id="UP000053688"/>
    </source>
</evidence>
<keyword evidence="5" id="KW-0012">Acyltransferase</keyword>
<sequence>MSKLDNYFIALQMKAISTMNRFGIVLDGQYFWSLSCIKKAIDCYKNPTVFQLGGQYLPGAKYVAFNEGSRLLGEECQILICDFSQDFNANSFNSVLGTLVGGGLLFIFPERSLSKSLDKVWLERSLNRLIVLSQNKPFPSLPKIISQALPISIYQEQYIAIDKIMHVVEGHNKRPLILTSDRGRGKSAALGIAAANLMKSRSIKILITAPSISSINVVFQHALAKLDSTKKTKYNLIYQKSSLLFVSPYELLHSKIKCNFLVVDEAAAIPISMLKTMAKLYCRIIFSSTIHGYEGSGRGFSLKFLTWLKSYRSKTFHLHLNCPIRWTQEDFLERWQYQTFLLNAELYINKQKLINIDKLKLLKFNKNNLFTQFERFKNCFALLVSAHYKTSPNDLFLFLRDDSMHMYMMFALDVFVGCMLVVEEGGVEDDLIKKIQLGEYRPKGKLVSSILAKDIGISEAARQKSLRIMRIAVHPNYQRLGIGSKAIQILYKQTTVNYISTSFGATSELIRFWLRNKFVPIKISSKIDKVSGCYSLIMVRAENSPWLGEARDFFKCSIDYFLTCSLKTLDSSIVLLLLSEIASHTRKSSKFINIKLNFLISNYLEGGGNFDSIASQIKNLINTLPQEKFVYVGKLTLLKIIQQWSWKDCMNQFQLSTRKECELQFKNEIKWLYTNLVSTPD</sequence>
<keyword evidence="3" id="KW-0547">Nucleotide-binding</keyword>
<dbReference type="Gene3D" id="3.40.50.11040">
    <property type="match status" value="1"/>
</dbReference>
<evidence type="ECO:0000313" key="7">
    <source>
        <dbReference type="EMBL" id="EPE37948.1"/>
    </source>
</evidence>
<dbReference type="Pfam" id="PF05127">
    <property type="entry name" value="NAT10_TcmA_helicase"/>
    <property type="match status" value="1"/>
</dbReference>
<dbReference type="GO" id="GO:0002101">
    <property type="term" value="P:tRNA wobble cytosine modification"/>
    <property type="evidence" value="ECO:0007669"/>
    <property type="project" value="TreeGrafter"/>
</dbReference>
<feature type="domain" description="Helicase ATP-binding" evidence="6">
    <location>
        <begin position="167"/>
        <end position="308"/>
    </location>
</feature>
<keyword evidence="2" id="KW-0819">tRNA processing</keyword>
<dbReference type="PANTHER" id="PTHR10925:SF5">
    <property type="entry name" value="RNA CYTIDINE ACETYLTRANSFERASE"/>
    <property type="match status" value="1"/>
</dbReference>
<dbReference type="EMBL" id="AMSD01000001">
    <property type="protein sequence ID" value="EPE37948.1"/>
    <property type="molecule type" value="Genomic_DNA"/>
</dbReference>
<evidence type="ECO:0000259" key="6">
    <source>
        <dbReference type="PROSITE" id="PS51192"/>
    </source>
</evidence>
<dbReference type="PATRIC" id="fig|1236703.3.peg.407"/>
<dbReference type="InterPro" id="IPR013562">
    <property type="entry name" value="TmcA/NAT10_N"/>
</dbReference>
<dbReference type="GO" id="GO:0005524">
    <property type="term" value="F:ATP binding"/>
    <property type="evidence" value="ECO:0007669"/>
    <property type="project" value="UniProtKB-KW"/>
</dbReference>
<dbReference type="GO" id="GO:0051392">
    <property type="term" value="F:tRNA cytidine N4-acetyltransferase activity"/>
    <property type="evidence" value="ECO:0007669"/>
    <property type="project" value="TreeGrafter"/>
</dbReference>
<dbReference type="InterPro" id="IPR007807">
    <property type="entry name" value="TcmA/NAT10_helicase"/>
</dbReference>
<name>S3EID7_9GAMM</name>
<dbReference type="AlphaFoldDB" id="S3EID7"/>
<dbReference type="InterPro" id="IPR032672">
    <property type="entry name" value="TmcA/NAT10/Kre33"/>
</dbReference>
<keyword evidence="1 7" id="KW-0808">Transferase</keyword>
<dbReference type="Pfam" id="PF13718">
    <property type="entry name" value="GNAT_acetyltr_2"/>
    <property type="match status" value="2"/>
</dbReference>
<dbReference type="SUPFAM" id="SSF52540">
    <property type="entry name" value="P-loop containing nucleoside triphosphate hydrolases"/>
    <property type="match status" value="1"/>
</dbReference>
<dbReference type="STRING" id="28176.CF66_4052"/>
<evidence type="ECO:0000256" key="1">
    <source>
        <dbReference type="ARBA" id="ARBA00022679"/>
    </source>
</evidence>
<dbReference type="CDD" id="cd04301">
    <property type="entry name" value="NAT_SF"/>
    <property type="match status" value="1"/>
</dbReference>
<keyword evidence="4" id="KW-0067">ATP-binding</keyword>
<dbReference type="GO" id="GO:0000049">
    <property type="term" value="F:tRNA binding"/>
    <property type="evidence" value="ECO:0007669"/>
    <property type="project" value="TreeGrafter"/>
</dbReference>
<reference evidence="7 8" key="1">
    <citation type="journal article" date="2014" name="Environ. Microbiol.">
        <title>Genomic signatures of obligate host dependence in the luminous bacterial symbiont of a vertebrate.</title>
        <authorList>
            <person name="Hendry T.A."/>
            <person name="de Wet J.R."/>
            <person name="Dunlap P.V."/>
        </authorList>
    </citation>
    <scope>NUCLEOTIDE SEQUENCE [LARGE SCALE GENOMIC DNA]</scope>
    <source>
        <strain evidence="7 8">Akat1</strain>
    </source>
</reference>
<accession>S3EID7</accession>
<evidence type="ECO:0000256" key="5">
    <source>
        <dbReference type="ARBA" id="ARBA00023315"/>
    </source>
</evidence>